<protein>
    <submittedName>
        <fullName evidence="2">N-6 DNA methylase</fullName>
    </submittedName>
</protein>
<organism evidence="2 3">
    <name type="scientific">Nostoc cf. edaphicum LEGE 07299</name>
    <dbReference type="NCBI Taxonomy" id="2777974"/>
    <lineage>
        <taxon>Bacteria</taxon>
        <taxon>Bacillati</taxon>
        <taxon>Cyanobacteriota</taxon>
        <taxon>Cyanophyceae</taxon>
        <taxon>Nostocales</taxon>
        <taxon>Nostocaceae</taxon>
        <taxon>Nostoc</taxon>
    </lineage>
</organism>
<sequence length="222" mass="25527">YSRLVDIAEIAGNDWNLNVRRYVDNTPEPEPEDVRAHLLGGIPKREVAAKSHILAKLGLKSDLVFQDKDADYYAFHDRIQGKDDLKALIESNQDLCQIIDNMDSLLVDWWQEAQDDFASLAPTSPRPNEYPSLDQRGKRQEVKNGNQLPHVRQELIDSLKNKLVPVNVLDLFQVAGVFVNWWDNIRYDLKTIIQNGWSPTLIPDSYIIKAFFQVEADEIEQL</sequence>
<evidence type="ECO:0000256" key="1">
    <source>
        <dbReference type="SAM" id="MobiDB-lite"/>
    </source>
</evidence>
<dbReference type="InterPro" id="IPR029063">
    <property type="entry name" value="SAM-dependent_MTases_sf"/>
</dbReference>
<keyword evidence="3" id="KW-1185">Reference proteome</keyword>
<dbReference type="GO" id="GO:0032259">
    <property type="term" value="P:methylation"/>
    <property type="evidence" value="ECO:0007669"/>
    <property type="project" value="UniProtKB-KW"/>
</dbReference>
<reference evidence="2 3" key="1">
    <citation type="submission" date="2020-10" db="EMBL/GenBank/DDBJ databases">
        <authorList>
            <person name="Castelo-Branco R."/>
            <person name="Eusebio N."/>
            <person name="Adriana R."/>
            <person name="Vieira A."/>
            <person name="Brugerolle De Fraissinette N."/>
            <person name="Rezende De Castro R."/>
            <person name="Schneider M.P."/>
            <person name="Vasconcelos V."/>
            <person name="Leao P.N."/>
        </authorList>
    </citation>
    <scope>NUCLEOTIDE SEQUENCE [LARGE SCALE GENOMIC DNA]</scope>
    <source>
        <strain evidence="2 3">LEGE 07299</strain>
    </source>
</reference>
<accession>A0ABR9TT52</accession>
<keyword evidence="2" id="KW-0489">Methyltransferase</keyword>
<evidence type="ECO:0000313" key="3">
    <source>
        <dbReference type="Proteomes" id="UP000647836"/>
    </source>
</evidence>
<evidence type="ECO:0000313" key="2">
    <source>
        <dbReference type="EMBL" id="MBE9103582.1"/>
    </source>
</evidence>
<dbReference type="SUPFAM" id="SSF53335">
    <property type="entry name" value="S-adenosyl-L-methionine-dependent methyltransferases"/>
    <property type="match status" value="1"/>
</dbReference>
<comment type="caution">
    <text evidence="2">The sequence shown here is derived from an EMBL/GenBank/DDBJ whole genome shotgun (WGS) entry which is preliminary data.</text>
</comment>
<keyword evidence="2" id="KW-0808">Transferase</keyword>
<feature type="non-terminal residue" evidence="2">
    <location>
        <position position="1"/>
    </location>
</feature>
<name>A0ABR9TT52_9NOSO</name>
<gene>
    <name evidence="2" type="ORF">IQ229_01050</name>
</gene>
<dbReference type="GO" id="GO:0008168">
    <property type="term" value="F:methyltransferase activity"/>
    <property type="evidence" value="ECO:0007669"/>
    <property type="project" value="UniProtKB-KW"/>
</dbReference>
<dbReference type="EMBL" id="JADEXF010000018">
    <property type="protein sequence ID" value="MBE9103582.1"/>
    <property type="molecule type" value="Genomic_DNA"/>
</dbReference>
<feature type="region of interest" description="Disordered" evidence="1">
    <location>
        <begin position="120"/>
        <end position="144"/>
    </location>
</feature>
<proteinExistence type="predicted"/>
<dbReference type="Proteomes" id="UP000647836">
    <property type="component" value="Unassembled WGS sequence"/>
</dbReference>